<dbReference type="EMBL" id="CP119316">
    <property type="protein sequence ID" value="WEK47295.1"/>
    <property type="molecule type" value="Genomic_DNA"/>
</dbReference>
<feature type="transmembrane region" description="Helical" evidence="13">
    <location>
        <begin position="14"/>
        <end position="33"/>
    </location>
</feature>
<evidence type="ECO:0000256" key="11">
    <source>
        <dbReference type="ARBA" id="ARBA00025614"/>
    </source>
</evidence>
<dbReference type="AlphaFoldDB" id="A0AAJ5X3X0"/>
<dbReference type="GO" id="GO:0045259">
    <property type="term" value="C:proton-transporting ATP synthase complex"/>
    <property type="evidence" value="ECO:0007669"/>
    <property type="project" value="UniProtKB-KW"/>
</dbReference>
<organism evidence="15 16">
    <name type="scientific">Candidatus Andeanibacterium colombiense</name>
    <dbReference type="NCBI Taxonomy" id="3121345"/>
    <lineage>
        <taxon>Bacteria</taxon>
        <taxon>Pseudomonadati</taxon>
        <taxon>Pseudomonadota</taxon>
        <taxon>Alphaproteobacteria</taxon>
        <taxon>Sphingomonadales</taxon>
        <taxon>Sphingomonadaceae</taxon>
        <taxon>Candidatus Andeanibacterium</taxon>
    </lineage>
</organism>
<keyword evidence="7 13" id="KW-0406">Ion transport</keyword>
<keyword evidence="6 13" id="KW-1133">Transmembrane helix</keyword>
<comment type="function">
    <text evidence="10 13">F(1)F(0) ATP synthase produces ATP from ADP in the presence of a proton or sodium gradient. F-type ATPases consist of two structural domains, F(1) containing the extramembraneous catalytic core and F(0) containing the membrane proton channel, linked together by a central stalk and a peripheral stalk. During catalysis, ATP synthesis in the catalytic domain of F(1) is coupled via a rotary mechanism of the central stalk subunits to proton translocation.</text>
</comment>
<evidence type="ECO:0000256" key="5">
    <source>
        <dbReference type="ARBA" id="ARBA00022781"/>
    </source>
</evidence>
<dbReference type="GO" id="GO:0046961">
    <property type="term" value="F:proton-transporting ATPase activity, rotational mechanism"/>
    <property type="evidence" value="ECO:0007669"/>
    <property type="project" value="TreeGrafter"/>
</dbReference>
<keyword evidence="8 13" id="KW-0472">Membrane</keyword>
<keyword evidence="9 13" id="KW-0066">ATP synthesis</keyword>
<evidence type="ECO:0000256" key="10">
    <source>
        <dbReference type="ARBA" id="ARBA00025198"/>
    </source>
</evidence>
<gene>
    <name evidence="13" type="primary">atpF</name>
    <name evidence="15" type="ORF">P0Y56_03150</name>
</gene>
<evidence type="ECO:0000256" key="7">
    <source>
        <dbReference type="ARBA" id="ARBA00023065"/>
    </source>
</evidence>
<evidence type="ECO:0000256" key="12">
    <source>
        <dbReference type="ARBA" id="ARBA00037847"/>
    </source>
</evidence>
<comment type="subunit">
    <text evidence="13">F-type ATPases have 2 components, F(1) - the catalytic core - and F(0) - the membrane proton channel. F(1) has five subunits: alpha(3), beta(3), gamma(1), delta(1), epsilon(1). F(0) has three main subunits: a(1), b(2) and c(10-14). The alpha and beta chains form an alternating ring which encloses part of the gamma chain. F(1) is attached to F(0) by a central stalk formed by the gamma and epsilon chains, while a peripheral stalk is formed by the delta and b chains.</text>
</comment>
<evidence type="ECO:0000256" key="14">
    <source>
        <dbReference type="RuleBase" id="RU003848"/>
    </source>
</evidence>
<reference evidence="15" key="1">
    <citation type="submission" date="2023-03" db="EMBL/GenBank/DDBJ databases">
        <title>Andean soil-derived lignocellulolytic bacterial consortium as a source of novel taxa and putative plastic-active enzymes.</title>
        <authorList>
            <person name="Diaz-Garcia L."/>
            <person name="Chuvochina M."/>
            <person name="Feuerriegel G."/>
            <person name="Bunk B."/>
            <person name="Sproer C."/>
            <person name="Streit W.R."/>
            <person name="Rodriguez L.M."/>
            <person name="Overmann J."/>
            <person name="Jimenez D.J."/>
        </authorList>
    </citation>
    <scope>NUCLEOTIDE SEQUENCE</scope>
    <source>
        <strain evidence="15">MAG 26</strain>
    </source>
</reference>
<evidence type="ECO:0000313" key="16">
    <source>
        <dbReference type="Proteomes" id="UP001218362"/>
    </source>
</evidence>
<dbReference type="GO" id="GO:0046933">
    <property type="term" value="F:proton-transporting ATP synthase activity, rotational mechanism"/>
    <property type="evidence" value="ECO:0007669"/>
    <property type="project" value="UniProtKB-UniRule"/>
</dbReference>
<dbReference type="HAMAP" id="MF_01398">
    <property type="entry name" value="ATP_synth_b_bprime"/>
    <property type="match status" value="1"/>
</dbReference>
<dbReference type="InterPro" id="IPR002146">
    <property type="entry name" value="ATP_synth_b/b'su_bac/chlpt"/>
</dbReference>
<sequence length="162" mass="17018">MPQFDFAHVFWPQVAWLAVFFVVLYFGVVRLTLPKLDKVMGQREDKIGGDLDVARASKDQADAIQAAYEAELAAARDAARLAISDAKADAAKASEKRLATAGEKADKLLADAEGRIAGAVAAAEQSLRDAAAEGAQAIVARLTGATPAVAGLRQSIDARLKA</sequence>
<comment type="function">
    <text evidence="11">Component of the F(0) channel, it forms part of the peripheral stalk, linking F(1) to F(0). The b'-subunit is a diverged and duplicated form of b found in plants and photosynthetic bacteria.</text>
</comment>
<evidence type="ECO:0000256" key="13">
    <source>
        <dbReference type="HAMAP-Rule" id="MF_01398"/>
    </source>
</evidence>
<evidence type="ECO:0000256" key="1">
    <source>
        <dbReference type="ARBA" id="ARBA00005513"/>
    </source>
</evidence>
<protein>
    <recommendedName>
        <fullName evidence="13">ATP synthase subunit b</fullName>
    </recommendedName>
    <alternativeName>
        <fullName evidence="13">ATP synthase F(0) sector subunit b</fullName>
    </alternativeName>
    <alternativeName>
        <fullName evidence="13">ATPase subunit I</fullName>
    </alternativeName>
    <alternativeName>
        <fullName evidence="13">F-type ATPase subunit b</fullName>
        <shortName evidence="13">F-ATPase subunit b</shortName>
    </alternativeName>
</protein>
<evidence type="ECO:0000256" key="4">
    <source>
        <dbReference type="ARBA" id="ARBA00022692"/>
    </source>
</evidence>
<name>A0AAJ5X3X0_9SPHN</name>
<dbReference type="PANTHER" id="PTHR33445:SF1">
    <property type="entry name" value="ATP SYNTHASE SUBUNIT B"/>
    <property type="match status" value="1"/>
</dbReference>
<dbReference type="GO" id="GO:0012505">
    <property type="term" value="C:endomembrane system"/>
    <property type="evidence" value="ECO:0007669"/>
    <property type="project" value="UniProtKB-SubCell"/>
</dbReference>
<keyword evidence="3 13" id="KW-0138">CF(0)</keyword>
<accession>A0AAJ5X3X0</accession>
<keyword evidence="2 13" id="KW-0813">Transport</keyword>
<comment type="subcellular location">
    <subcellularLocation>
        <location evidence="13">Cell membrane</location>
        <topology evidence="13">Single-pass membrane protein</topology>
    </subcellularLocation>
    <subcellularLocation>
        <location evidence="12">Endomembrane system</location>
        <topology evidence="12">Single-pass membrane protein</topology>
    </subcellularLocation>
</comment>
<dbReference type="InterPro" id="IPR050059">
    <property type="entry name" value="ATP_synthase_B_chain"/>
</dbReference>
<keyword evidence="4 13" id="KW-0812">Transmembrane</keyword>
<dbReference type="Pfam" id="PF00430">
    <property type="entry name" value="ATP-synt_B"/>
    <property type="match status" value="1"/>
</dbReference>
<evidence type="ECO:0000256" key="2">
    <source>
        <dbReference type="ARBA" id="ARBA00022448"/>
    </source>
</evidence>
<evidence type="ECO:0000313" key="15">
    <source>
        <dbReference type="EMBL" id="WEK47295.1"/>
    </source>
</evidence>
<evidence type="ECO:0000256" key="3">
    <source>
        <dbReference type="ARBA" id="ARBA00022547"/>
    </source>
</evidence>
<dbReference type="PANTHER" id="PTHR33445">
    <property type="entry name" value="ATP SYNTHASE SUBUNIT B', CHLOROPLASTIC"/>
    <property type="match status" value="1"/>
</dbReference>
<keyword evidence="5 13" id="KW-0375">Hydrogen ion transport</keyword>
<evidence type="ECO:0000256" key="8">
    <source>
        <dbReference type="ARBA" id="ARBA00023136"/>
    </source>
</evidence>
<proteinExistence type="inferred from homology"/>
<keyword evidence="13" id="KW-1003">Cell membrane</keyword>
<dbReference type="KEGG" id="acob:P0Y56_03150"/>
<dbReference type="Proteomes" id="UP001218362">
    <property type="component" value="Chromosome"/>
</dbReference>
<dbReference type="GO" id="GO:0005886">
    <property type="term" value="C:plasma membrane"/>
    <property type="evidence" value="ECO:0007669"/>
    <property type="project" value="UniProtKB-SubCell"/>
</dbReference>
<evidence type="ECO:0000256" key="6">
    <source>
        <dbReference type="ARBA" id="ARBA00022989"/>
    </source>
</evidence>
<comment type="similarity">
    <text evidence="1 13 14">Belongs to the ATPase B chain family.</text>
</comment>
<evidence type="ECO:0000256" key="9">
    <source>
        <dbReference type="ARBA" id="ARBA00023310"/>
    </source>
</evidence>